<dbReference type="RefSeq" id="WP_133990189.1">
    <property type="nucleotide sequence ID" value="NZ_SODV01000001.1"/>
</dbReference>
<gene>
    <name evidence="3" type="ORF">EDB95_0477</name>
</gene>
<protein>
    <submittedName>
        <fullName evidence="3">VanZ family protein</fullName>
    </submittedName>
</protein>
<evidence type="ECO:0000259" key="2">
    <source>
        <dbReference type="Pfam" id="PF04892"/>
    </source>
</evidence>
<dbReference type="InterPro" id="IPR006976">
    <property type="entry name" value="VanZ-like"/>
</dbReference>
<keyword evidence="1" id="KW-0472">Membrane</keyword>
<organism evidence="3 4">
    <name type="scientific">Dinghuibacter silviterrae</name>
    <dbReference type="NCBI Taxonomy" id="1539049"/>
    <lineage>
        <taxon>Bacteria</taxon>
        <taxon>Pseudomonadati</taxon>
        <taxon>Bacteroidota</taxon>
        <taxon>Chitinophagia</taxon>
        <taxon>Chitinophagales</taxon>
        <taxon>Chitinophagaceae</taxon>
        <taxon>Dinghuibacter</taxon>
    </lineage>
</organism>
<feature type="transmembrane region" description="Helical" evidence="1">
    <location>
        <begin position="9"/>
        <end position="29"/>
    </location>
</feature>
<dbReference type="NCBIfam" id="NF037970">
    <property type="entry name" value="vanZ_1"/>
    <property type="match status" value="1"/>
</dbReference>
<dbReference type="OrthoDB" id="1524985at2"/>
<evidence type="ECO:0000313" key="3">
    <source>
        <dbReference type="EMBL" id="TDW99467.1"/>
    </source>
</evidence>
<name>A0A4R8DP36_9BACT</name>
<dbReference type="PANTHER" id="PTHR28008:SF1">
    <property type="entry name" value="DOMAIN PROTEIN, PUTATIVE (AFU_ORTHOLOGUE AFUA_3G10980)-RELATED"/>
    <property type="match status" value="1"/>
</dbReference>
<keyword evidence="1" id="KW-0812">Transmembrane</keyword>
<feature type="transmembrane region" description="Helical" evidence="1">
    <location>
        <begin position="78"/>
        <end position="98"/>
    </location>
</feature>
<accession>A0A4R8DP36</accession>
<sequence>MLFRLLKRSYWPAIVWLAIIFILLVLPSRDVQAPHAWSAFLGRIHADKIVHFTLFGVLVGLWTIPYASRHSPAANTRFFLTICISACAFGAFMEWVQLRFTDRDYENGDIVADSLGAITGMIISMLWVRRQRRVGKL</sequence>
<feature type="domain" description="VanZ-like" evidence="2">
    <location>
        <begin position="39"/>
        <end position="127"/>
    </location>
</feature>
<proteinExistence type="predicted"/>
<dbReference type="Pfam" id="PF04892">
    <property type="entry name" value="VanZ"/>
    <property type="match status" value="1"/>
</dbReference>
<dbReference type="AlphaFoldDB" id="A0A4R8DP36"/>
<keyword evidence="1" id="KW-1133">Transmembrane helix</keyword>
<keyword evidence="4" id="KW-1185">Reference proteome</keyword>
<dbReference type="PANTHER" id="PTHR28008">
    <property type="entry name" value="DOMAIN PROTEIN, PUTATIVE (AFU_ORTHOLOGUE AFUA_3G10980)-RELATED"/>
    <property type="match status" value="1"/>
</dbReference>
<dbReference type="Proteomes" id="UP000294498">
    <property type="component" value="Unassembled WGS sequence"/>
</dbReference>
<dbReference type="EMBL" id="SODV01000001">
    <property type="protein sequence ID" value="TDW99467.1"/>
    <property type="molecule type" value="Genomic_DNA"/>
</dbReference>
<comment type="caution">
    <text evidence="3">The sequence shown here is derived from an EMBL/GenBank/DDBJ whole genome shotgun (WGS) entry which is preliminary data.</text>
</comment>
<evidence type="ECO:0000313" key="4">
    <source>
        <dbReference type="Proteomes" id="UP000294498"/>
    </source>
</evidence>
<feature type="transmembrane region" description="Helical" evidence="1">
    <location>
        <begin position="49"/>
        <end position="66"/>
    </location>
</feature>
<reference evidence="3 4" key="1">
    <citation type="submission" date="2019-03" db="EMBL/GenBank/DDBJ databases">
        <title>Genomic Encyclopedia of Type Strains, Phase IV (KMG-IV): sequencing the most valuable type-strain genomes for metagenomic binning, comparative biology and taxonomic classification.</title>
        <authorList>
            <person name="Goeker M."/>
        </authorList>
    </citation>
    <scope>NUCLEOTIDE SEQUENCE [LARGE SCALE GENOMIC DNA]</scope>
    <source>
        <strain evidence="3 4">DSM 100059</strain>
    </source>
</reference>
<feature type="transmembrane region" description="Helical" evidence="1">
    <location>
        <begin position="110"/>
        <end position="128"/>
    </location>
</feature>
<evidence type="ECO:0000256" key="1">
    <source>
        <dbReference type="SAM" id="Phobius"/>
    </source>
</evidence>